<keyword evidence="4" id="KW-1185">Reference proteome</keyword>
<dbReference type="PRINTS" id="PR00081">
    <property type="entry name" value="GDHRDH"/>
</dbReference>
<evidence type="ECO:0000256" key="2">
    <source>
        <dbReference type="ARBA" id="ARBA00023002"/>
    </source>
</evidence>
<name>A0A7I7T4N4_9MYCO</name>
<evidence type="ECO:0000313" key="4">
    <source>
        <dbReference type="Proteomes" id="UP000467148"/>
    </source>
</evidence>
<dbReference type="Gene3D" id="3.40.50.720">
    <property type="entry name" value="NAD(P)-binding Rossmann-like Domain"/>
    <property type="match status" value="1"/>
</dbReference>
<dbReference type="GO" id="GO:0016616">
    <property type="term" value="F:oxidoreductase activity, acting on the CH-OH group of donors, NAD or NADP as acceptor"/>
    <property type="evidence" value="ECO:0007669"/>
    <property type="project" value="TreeGrafter"/>
</dbReference>
<protein>
    <submittedName>
        <fullName evidence="3">Short-chain dehydrogenase</fullName>
    </submittedName>
</protein>
<dbReference type="Proteomes" id="UP000467148">
    <property type="component" value="Chromosome"/>
</dbReference>
<organism evidence="3 4">
    <name type="scientific">Mycolicibacterium helvum</name>
    <dbReference type="NCBI Taxonomy" id="1534349"/>
    <lineage>
        <taxon>Bacteria</taxon>
        <taxon>Bacillati</taxon>
        <taxon>Actinomycetota</taxon>
        <taxon>Actinomycetes</taxon>
        <taxon>Mycobacteriales</taxon>
        <taxon>Mycobacteriaceae</taxon>
        <taxon>Mycolicibacterium</taxon>
    </lineage>
</organism>
<gene>
    <name evidence="3" type="ORF">MHEL_22710</name>
</gene>
<dbReference type="FunFam" id="3.40.50.720:FF:000084">
    <property type="entry name" value="Short-chain dehydrogenase reductase"/>
    <property type="match status" value="1"/>
</dbReference>
<reference evidence="3 4" key="1">
    <citation type="journal article" date="2019" name="Emerg. Microbes Infect.">
        <title>Comprehensive subspecies identification of 175 nontuberculous mycobacteria species based on 7547 genomic profiles.</title>
        <authorList>
            <person name="Matsumoto Y."/>
            <person name="Kinjo T."/>
            <person name="Motooka D."/>
            <person name="Nabeya D."/>
            <person name="Jung N."/>
            <person name="Uechi K."/>
            <person name="Horii T."/>
            <person name="Iida T."/>
            <person name="Fujita J."/>
            <person name="Nakamura S."/>
        </authorList>
    </citation>
    <scope>NUCLEOTIDE SEQUENCE [LARGE SCALE GENOMIC DNA]</scope>
    <source>
        <strain evidence="3 4">JCM 30396</strain>
    </source>
</reference>
<dbReference type="PROSITE" id="PS00061">
    <property type="entry name" value="ADH_SHORT"/>
    <property type="match status" value="1"/>
</dbReference>
<dbReference type="EMBL" id="AP022596">
    <property type="protein sequence ID" value="BBY64028.1"/>
    <property type="molecule type" value="Genomic_DNA"/>
</dbReference>
<evidence type="ECO:0000256" key="1">
    <source>
        <dbReference type="ARBA" id="ARBA00006484"/>
    </source>
</evidence>
<dbReference type="AlphaFoldDB" id="A0A7I7T4N4"/>
<evidence type="ECO:0000313" key="3">
    <source>
        <dbReference type="EMBL" id="BBY64028.1"/>
    </source>
</evidence>
<keyword evidence="2" id="KW-0560">Oxidoreductase</keyword>
<dbReference type="PANTHER" id="PTHR42760">
    <property type="entry name" value="SHORT-CHAIN DEHYDROGENASES/REDUCTASES FAMILY MEMBER"/>
    <property type="match status" value="1"/>
</dbReference>
<dbReference type="PRINTS" id="PR00080">
    <property type="entry name" value="SDRFAMILY"/>
</dbReference>
<proteinExistence type="inferred from homology"/>
<dbReference type="SUPFAM" id="SSF51735">
    <property type="entry name" value="NAD(P)-binding Rossmann-fold domains"/>
    <property type="match status" value="1"/>
</dbReference>
<sequence>MTNMRMQGKRVFITGAASGIGAAALRLFTDEGAQVVGADITDADGLVKCDVTEPTSVQEAIARAVDALGGLDTVVNVAGIGGMQPLGTMPLEQWNHIMAVNATGPMLVTQAALPHLIDSSGTVVSVASISGLQGQPYMSAYCASKAALLHFMKSIAVELAPQHVRINCVCPGGIGTLPDAAQAQNMVPAGVDPMMFTRLNPVLPGVIEPGDIADALVYLASDSARSITGATLLVDRGTLW</sequence>
<dbReference type="CDD" id="cd05233">
    <property type="entry name" value="SDR_c"/>
    <property type="match status" value="1"/>
</dbReference>
<dbReference type="Pfam" id="PF13561">
    <property type="entry name" value="adh_short_C2"/>
    <property type="match status" value="1"/>
</dbReference>
<dbReference type="InterPro" id="IPR020904">
    <property type="entry name" value="Sc_DH/Rdtase_CS"/>
</dbReference>
<dbReference type="InterPro" id="IPR036291">
    <property type="entry name" value="NAD(P)-bd_dom_sf"/>
</dbReference>
<dbReference type="KEGG" id="mhev:MHEL_22710"/>
<accession>A0A7I7T4N4</accession>
<comment type="similarity">
    <text evidence="1">Belongs to the short-chain dehydrogenases/reductases (SDR) family.</text>
</comment>
<dbReference type="InterPro" id="IPR002347">
    <property type="entry name" value="SDR_fam"/>
</dbReference>